<evidence type="ECO:0000313" key="10">
    <source>
        <dbReference type="Proteomes" id="UP000189970"/>
    </source>
</evidence>
<protein>
    <submittedName>
        <fullName evidence="9">ABC transporter ATP-binding protein</fullName>
    </submittedName>
</protein>
<dbReference type="RefSeq" id="WP_079344738.1">
    <property type="nucleotide sequence ID" value="NZ_MVAB01000001.1"/>
</dbReference>
<evidence type="ECO:0000256" key="4">
    <source>
        <dbReference type="ARBA" id="ARBA00022741"/>
    </source>
</evidence>
<keyword evidence="6" id="KW-1278">Translocase</keyword>
<dbReference type="AlphaFoldDB" id="A0A1V4DE35"/>
<keyword evidence="4" id="KW-0547">Nucleotide-binding</keyword>
<evidence type="ECO:0000256" key="1">
    <source>
        <dbReference type="ARBA" id="ARBA00004236"/>
    </source>
</evidence>
<dbReference type="Pfam" id="PF00005">
    <property type="entry name" value="ABC_tran"/>
    <property type="match status" value="1"/>
</dbReference>
<dbReference type="SMART" id="SM00382">
    <property type="entry name" value="AAA"/>
    <property type="match status" value="1"/>
</dbReference>
<dbReference type="InterPro" id="IPR050763">
    <property type="entry name" value="ABC_transporter_ATP-binding"/>
</dbReference>
<dbReference type="InterPro" id="IPR027417">
    <property type="entry name" value="P-loop_NTPase"/>
</dbReference>
<dbReference type="PANTHER" id="PTHR42711:SF13">
    <property type="entry name" value="ABC TRANSPORTER, ATP-BINDING PROTEIN"/>
    <property type="match status" value="1"/>
</dbReference>
<keyword evidence="10" id="KW-1185">Reference proteome</keyword>
<proteinExistence type="predicted"/>
<organism evidence="9 10">
    <name type="scientific">Vagococcus martis</name>
    <dbReference type="NCBI Taxonomy" id="1768210"/>
    <lineage>
        <taxon>Bacteria</taxon>
        <taxon>Bacillati</taxon>
        <taxon>Bacillota</taxon>
        <taxon>Bacilli</taxon>
        <taxon>Lactobacillales</taxon>
        <taxon>Enterococcaceae</taxon>
        <taxon>Vagococcus</taxon>
    </lineage>
</organism>
<evidence type="ECO:0000256" key="6">
    <source>
        <dbReference type="ARBA" id="ARBA00022967"/>
    </source>
</evidence>
<dbReference type="SUPFAM" id="SSF52540">
    <property type="entry name" value="P-loop containing nucleoside triphosphate hydrolases"/>
    <property type="match status" value="1"/>
</dbReference>
<dbReference type="Proteomes" id="UP000189970">
    <property type="component" value="Unassembled WGS sequence"/>
</dbReference>
<dbReference type="FunFam" id="3.40.50.300:FF:000589">
    <property type="entry name" value="ABC transporter, ATP-binding subunit"/>
    <property type="match status" value="1"/>
</dbReference>
<dbReference type="Gene3D" id="3.40.50.300">
    <property type="entry name" value="P-loop containing nucleotide triphosphate hydrolases"/>
    <property type="match status" value="1"/>
</dbReference>
<keyword evidence="5 9" id="KW-0067">ATP-binding</keyword>
<feature type="domain" description="ABC transporter" evidence="8">
    <location>
        <begin position="3"/>
        <end position="229"/>
    </location>
</feature>
<comment type="caution">
    <text evidence="9">The sequence shown here is derived from an EMBL/GenBank/DDBJ whole genome shotgun (WGS) entry which is preliminary data.</text>
</comment>
<evidence type="ECO:0000313" key="9">
    <source>
        <dbReference type="EMBL" id="OPF86762.1"/>
    </source>
</evidence>
<gene>
    <name evidence="9" type="ORF">BW731_00395</name>
</gene>
<comment type="subcellular location">
    <subcellularLocation>
        <location evidence="1">Cell membrane</location>
    </subcellularLocation>
</comment>
<evidence type="ECO:0000256" key="7">
    <source>
        <dbReference type="ARBA" id="ARBA00023136"/>
    </source>
</evidence>
<dbReference type="GO" id="GO:0016887">
    <property type="term" value="F:ATP hydrolysis activity"/>
    <property type="evidence" value="ECO:0007669"/>
    <property type="project" value="InterPro"/>
</dbReference>
<keyword evidence="3" id="KW-1003">Cell membrane</keyword>
<dbReference type="EMBL" id="MVAB01000001">
    <property type="protein sequence ID" value="OPF86762.1"/>
    <property type="molecule type" value="Genomic_DNA"/>
</dbReference>
<dbReference type="GO" id="GO:0005524">
    <property type="term" value="F:ATP binding"/>
    <property type="evidence" value="ECO:0007669"/>
    <property type="project" value="UniProtKB-KW"/>
</dbReference>
<keyword evidence="2" id="KW-0813">Transport</keyword>
<sequence length="280" mass="31306">MILELNHIEKVFGEHTALKDISFKIDEGEIFGFLGPSGAGKTTTIKILTGQLKPTSGQATILGRDCLKINEEIYEQIGIVSDTSGVYERFSVYDNLKAFADILSVPYSRIDELIEEVGLVDQRKQVAGKLSKGQKQRLVIARAMLHQPKVLFLDEPTSGLDPTTANQIQNLFLELKKQQVGIFLTTHNMEEATKLCDRVALLDRGHIIETGAPKEICLRHNNDKAYKITLNTKEEVTLKDTASNIKQINQWFIDGRIETIHSCEPTLEDVFINVTGRGLV</sequence>
<dbReference type="InterPro" id="IPR017871">
    <property type="entry name" value="ABC_transporter-like_CS"/>
</dbReference>
<dbReference type="InterPro" id="IPR003593">
    <property type="entry name" value="AAA+_ATPase"/>
</dbReference>
<dbReference type="PANTHER" id="PTHR42711">
    <property type="entry name" value="ABC TRANSPORTER ATP-BINDING PROTEIN"/>
    <property type="match status" value="1"/>
</dbReference>
<accession>A0A1V4DE35</accession>
<evidence type="ECO:0000256" key="3">
    <source>
        <dbReference type="ARBA" id="ARBA00022475"/>
    </source>
</evidence>
<dbReference type="InterPro" id="IPR003439">
    <property type="entry name" value="ABC_transporter-like_ATP-bd"/>
</dbReference>
<keyword evidence="7" id="KW-0472">Membrane</keyword>
<evidence type="ECO:0000259" key="8">
    <source>
        <dbReference type="PROSITE" id="PS50893"/>
    </source>
</evidence>
<dbReference type="CDD" id="cd03230">
    <property type="entry name" value="ABC_DR_subfamily_A"/>
    <property type="match status" value="1"/>
</dbReference>
<evidence type="ECO:0000256" key="2">
    <source>
        <dbReference type="ARBA" id="ARBA00022448"/>
    </source>
</evidence>
<name>A0A1V4DE35_9ENTE</name>
<dbReference type="PROSITE" id="PS00211">
    <property type="entry name" value="ABC_TRANSPORTER_1"/>
    <property type="match status" value="1"/>
</dbReference>
<reference evidence="9 10" key="1">
    <citation type="submission" date="2017-02" db="EMBL/GenBank/DDBJ databases">
        <title>Vagococcus cremeus sp. nov., isolated from the small intestine of a marten, Martes flavigula.</title>
        <authorList>
            <person name="Tak E.J."/>
            <person name="Bae J.-W."/>
        </authorList>
    </citation>
    <scope>NUCLEOTIDE SEQUENCE [LARGE SCALE GENOMIC DNA]</scope>
    <source>
        <strain evidence="9 10">D7T301</strain>
    </source>
</reference>
<evidence type="ECO:0000256" key="5">
    <source>
        <dbReference type="ARBA" id="ARBA00022840"/>
    </source>
</evidence>
<dbReference type="PROSITE" id="PS50893">
    <property type="entry name" value="ABC_TRANSPORTER_2"/>
    <property type="match status" value="1"/>
</dbReference>
<dbReference type="GO" id="GO:0005886">
    <property type="term" value="C:plasma membrane"/>
    <property type="evidence" value="ECO:0007669"/>
    <property type="project" value="UniProtKB-SubCell"/>
</dbReference>